<feature type="signal peptide" evidence="2">
    <location>
        <begin position="1"/>
        <end position="17"/>
    </location>
</feature>
<dbReference type="SUPFAM" id="SSF63829">
    <property type="entry name" value="Calcium-dependent phosphotriesterase"/>
    <property type="match status" value="1"/>
</dbReference>
<dbReference type="RefSeq" id="WP_309726485.1">
    <property type="nucleotide sequence ID" value="NZ_JAVDQA010000001.1"/>
</dbReference>
<proteinExistence type="predicted"/>
<dbReference type="InterPro" id="IPR015943">
    <property type="entry name" value="WD40/YVTN_repeat-like_dom_sf"/>
</dbReference>
<evidence type="ECO:0000313" key="5">
    <source>
        <dbReference type="Proteomes" id="UP001257659"/>
    </source>
</evidence>
<gene>
    <name evidence="4" type="ORF">GGR31_000247</name>
</gene>
<dbReference type="EMBL" id="JAVDQA010000001">
    <property type="protein sequence ID" value="MDR6299631.1"/>
    <property type="molecule type" value="Genomic_DNA"/>
</dbReference>
<dbReference type="InterPro" id="IPR011110">
    <property type="entry name" value="Reg_prop"/>
</dbReference>
<evidence type="ECO:0000259" key="3">
    <source>
        <dbReference type="Pfam" id="PF21544"/>
    </source>
</evidence>
<evidence type="ECO:0000256" key="2">
    <source>
        <dbReference type="SAM" id="SignalP"/>
    </source>
</evidence>
<sequence>MKYILTLFFLCPIFVFAQDFSDNWEDLFSYNQIQDLAYGNGKVFAAAQNAVFTYQRNSGEVEKISSINGLSGENISSIHYSSGYNLLIVGYENGLIDIYDSNEKKVLKVIDIFEKQTIPPPEKRINHFYEYNDRLLISTDFGISEYNLANREFGDTYFIGDGGSRLKVNQITVYQNFIYAATEENGIKFAGINNPNLIDFNVWQTISSGTFLGVVSLANSLYAVDENNNLQRLQQNSLISEIQFEQSVRDLRVSDDRLVVGLVNRVRVYDQVLNPVASVGKPSGVNVNYTSALIFLDEIFIGDNQAGLLKTTTTNPFNFNYLSPDGPLRNDVFDLESIPNELWVTYGDYDLFFNPYNPGLKSFGVSHFLENIGWSNIPYSQLNARSIAKATINPNQTDQVFLSSFFDGLIELQNEEVVARYDALNSSFESVEDPNAPSVINDVRVNGAAFDREGNLWGNASRVEKGLFKLDVENNQLQTFDVTSAVPDPIGDNLGFTELVIDSGNNIFFGSYSSGIVGYNPSTNTFVTVQGEEVGNLPDNYVTALTFDNNNQLWVGTLRGLRVLFNPAGVFTDPNLQTNEIIIRDDDGVAQELLAEISILAITVDGNNNKWVATNAGAFYLSANGQETIYQFTKSNSPLPSNTITDISIDENSGKVYIGTDKGLLAFNGTATSSQETLENVRAFPNPVRPNYSGMVTIDGLMENANVKITDIEGNLVYEEVSQGGSIQWDTRAFGKHKVASGVYMVLITSADQLETKVTKIMVIR</sequence>
<dbReference type="Proteomes" id="UP001257659">
    <property type="component" value="Unassembled WGS sequence"/>
</dbReference>
<accession>A0ABU1K2U4</accession>
<name>A0ABU1K2U4_9FLAO</name>
<keyword evidence="1 2" id="KW-0732">Signal</keyword>
<organism evidence="4 5">
    <name type="scientific">Mesonia maritima</name>
    <dbReference type="NCBI Taxonomy" id="1793873"/>
    <lineage>
        <taxon>Bacteria</taxon>
        <taxon>Pseudomonadati</taxon>
        <taxon>Bacteroidota</taxon>
        <taxon>Flavobacteriia</taxon>
        <taxon>Flavobacteriales</taxon>
        <taxon>Flavobacteriaceae</taxon>
        <taxon>Mesonia</taxon>
    </lineage>
</organism>
<dbReference type="NCBIfam" id="TIGR04183">
    <property type="entry name" value="Por_Secre_tail"/>
    <property type="match status" value="1"/>
</dbReference>
<dbReference type="SUPFAM" id="SSF50998">
    <property type="entry name" value="Quinoprotein alcohol dehydrogenase-like"/>
    <property type="match status" value="1"/>
</dbReference>
<protein>
    <recommendedName>
        <fullName evidence="3">PorZ N-terminal beta-propeller domain-containing protein</fullName>
    </recommendedName>
</protein>
<comment type="caution">
    <text evidence="4">The sequence shown here is derived from an EMBL/GenBank/DDBJ whole genome shotgun (WGS) entry which is preliminary data.</text>
</comment>
<dbReference type="InterPro" id="IPR011047">
    <property type="entry name" value="Quinoprotein_ADH-like_sf"/>
</dbReference>
<feature type="domain" description="PorZ N-terminal beta-propeller" evidence="3">
    <location>
        <begin position="43"/>
        <end position="204"/>
    </location>
</feature>
<evidence type="ECO:0000313" key="4">
    <source>
        <dbReference type="EMBL" id="MDR6299631.1"/>
    </source>
</evidence>
<dbReference type="Pfam" id="PF21544">
    <property type="entry name" value="PorZ_N_b_propeller"/>
    <property type="match status" value="1"/>
</dbReference>
<dbReference type="InterPro" id="IPR026444">
    <property type="entry name" value="Secre_tail"/>
</dbReference>
<reference evidence="4 5" key="1">
    <citation type="submission" date="2023-07" db="EMBL/GenBank/DDBJ databases">
        <title>Genomic Encyclopedia of Type Strains, Phase IV (KMG-IV): sequencing the most valuable type-strain genomes for metagenomic binning, comparative biology and taxonomic classification.</title>
        <authorList>
            <person name="Goeker M."/>
        </authorList>
    </citation>
    <scope>NUCLEOTIDE SEQUENCE [LARGE SCALE GENOMIC DNA]</scope>
    <source>
        <strain evidence="4 5">DSM 102814</strain>
    </source>
</reference>
<dbReference type="Pfam" id="PF07494">
    <property type="entry name" value="Reg_prop"/>
    <property type="match status" value="1"/>
</dbReference>
<evidence type="ECO:0000256" key="1">
    <source>
        <dbReference type="ARBA" id="ARBA00022729"/>
    </source>
</evidence>
<feature type="chain" id="PRO_5047454294" description="PorZ N-terminal beta-propeller domain-containing protein" evidence="2">
    <location>
        <begin position="18"/>
        <end position="765"/>
    </location>
</feature>
<dbReference type="Gene3D" id="2.130.10.10">
    <property type="entry name" value="YVTN repeat-like/Quinoprotein amine dehydrogenase"/>
    <property type="match status" value="3"/>
</dbReference>
<keyword evidence="5" id="KW-1185">Reference proteome</keyword>
<dbReference type="InterPro" id="IPR048954">
    <property type="entry name" value="PorZ_N"/>
</dbReference>